<name>A0AAW9QZR8_9CHRO</name>
<dbReference type="Proteomes" id="UP001328733">
    <property type="component" value="Unassembled WGS sequence"/>
</dbReference>
<evidence type="ECO:0000256" key="11">
    <source>
        <dbReference type="SAM" id="MobiDB-lite"/>
    </source>
</evidence>
<evidence type="ECO:0000256" key="10">
    <source>
        <dbReference type="HAMAP-Rule" id="MF_00366"/>
    </source>
</evidence>
<evidence type="ECO:0000256" key="1">
    <source>
        <dbReference type="ARBA" id="ARBA00006711"/>
    </source>
</evidence>
<evidence type="ECO:0000256" key="5">
    <source>
        <dbReference type="ARBA" id="ARBA00022679"/>
    </source>
</evidence>
<evidence type="ECO:0000256" key="4">
    <source>
        <dbReference type="ARBA" id="ARBA00022478"/>
    </source>
</evidence>
<dbReference type="InterPro" id="IPR006110">
    <property type="entry name" value="Pol_omega/Rpo6/RPB6"/>
</dbReference>
<dbReference type="InterPro" id="IPR037215">
    <property type="entry name" value="GUN4-like_sf"/>
</dbReference>
<dbReference type="Gene3D" id="1.25.40.620">
    <property type="match status" value="1"/>
</dbReference>
<dbReference type="EMBL" id="JBAFSM010000071">
    <property type="protein sequence ID" value="MEG3440041.1"/>
    <property type="molecule type" value="Genomic_DNA"/>
</dbReference>
<dbReference type="PANTHER" id="PTHR34800">
    <property type="entry name" value="TETRAPYRROLE-BINDING PROTEIN, CHLOROPLASTIC"/>
    <property type="match status" value="1"/>
</dbReference>
<dbReference type="EC" id="2.7.7.6" evidence="2 10"/>
<dbReference type="GO" id="GO:0030288">
    <property type="term" value="C:outer membrane-bounded periplasmic space"/>
    <property type="evidence" value="ECO:0007669"/>
    <property type="project" value="TreeGrafter"/>
</dbReference>
<keyword evidence="7 10" id="KW-0804">Transcription</keyword>
<evidence type="ECO:0000256" key="2">
    <source>
        <dbReference type="ARBA" id="ARBA00012418"/>
    </source>
</evidence>
<dbReference type="Pfam" id="PF05419">
    <property type="entry name" value="GUN4"/>
    <property type="match status" value="1"/>
</dbReference>
<dbReference type="SUPFAM" id="SSF140869">
    <property type="entry name" value="GUN4-like"/>
    <property type="match status" value="1"/>
</dbReference>
<dbReference type="HAMAP" id="MF_00366">
    <property type="entry name" value="RNApol_bact_RpoZ"/>
    <property type="match status" value="1"/>
</dbReference>
<evidence type="ECO:0000313" key="13">
    <source>
        <dbReference type="EMBL" id="MEG3440041.1"/>
    </source>
</evidence>
<dbReference type="Gene3D" id="1.10.10.1770">
    <property type="entry name" value="Gun4-like"/>
    <property type="match status" value="1"/>
</dbReference>
<feature type="compositionally biased region" description="Polar residues" evidence="11">
    <location>
        <begin position="97"/>
        <end position="116"/>
    </location>
</feature>
<keyword evidence="5 10" id="KW-0808">Transferase</keyword>
<comment type="subunit">
    <text evidence="10">In cyanobacteria the RNAP catalytic core is composed of 2 alpha, 1 beta, 1 beta', 1 gamma and 1 omega subunit. When a sigma factor is associated with the core the holoenzyme is formed, which can initiate transcription.</text>
</comment>
<proteinExistence type="inferred from homology"/>
<evidence type="ECO:0000256" key="8">
    <source>
        <dbReference type="ARBA" id="ARBA00029924"/>
    </source>
</evidence>
<evidence type="ECO:0000259" key="12">
    <source>
        <dbReference type="Pfam" id="PF05419"/>
    </source>
</evidence>
<dbReference type="GO" id="GO:0003677">
    <property type="term" value="F:DNA binding"/>
    <property type="evidence" value="ECO:0007669"/>
    <property type="project" value="UniProtKB-UniRule"/>
</dbReference>
<keyword evidence="14" id="KW-1185">Reference proteome</keyword>
<dbReference type="SUPFAM" id="SSF63562">
    <property type="entry name" value="RPB6/omega subunit-like"/>
    <property type="match status" value="1"/>
</dbReference>
<feature type="region of interest" description="Disordered" evidence="11">
    <location>
        <begin position="97"/>
        <end position="126"/>
    </location>
</feature>
<dbReference type="Pfam" id="PF01192">
    <property type="entry name" value="RNA_pol_Rpb6"/>
    <property type="match status" value="1"/>
</dbReference>
<comment type="similarity">
    <text evidence="1 10">Belongs to the RNA polymerase subunit omega family.</text>
</comment>
<evidence type="ECO:0000256" key="7">
    <source>
        <dbReference type="ARBA" id="ARBA00023163"/>
    </source>
</evidence>
<evidence type="ECO:0000256" key="6">
    <source>
        <dbReference type="ARBA" id="ARBA00022695"/>
    </source>
</evidence>
<evidence type="ECO:0000256" key="9">
    <source>
        <dbReference type="ARBA" id="ARBA00048552"/>
    </source>
</evidence>
<comment type="caution">
    <text evidence="13">The sequence shown here is derived from an EMBL/GenBank/DDBJ whole genome shotgun (WGS) entry which is preliminary data.</text>
</comment>
<dbReference type="GO" id="GO:0000428">
    <property type="term" value="C:DNA-directed RNA polymerase complex"/>
    <property type="evidence" value="ECO:0007669"/>
    <property type="project" value="UniProtKB-KW"/>
</dbReference>
<dbReference type="GO" id="GO:0046906">
    <property type="term" value="F:tetrapyrrole binding"/>
    <property type="evidence" value="ECO:0007669"/>
    <property type="project" value="TreeGrafter"/>
</dbReference>
<reference evidence="13 14" key="1">
    <citation type="submission" date="2024-01" db="EMBL/GenBank/DDBJ databases">
        <title>Genomic insights into the taxonomy and metabolism of the cyanobacterium Pannus brasiliensis CCIBt3594.</title>
        <authorList>
            <person name="Machado M."/>
            <person name="Botero N.B."/>
            <person name="Andreote A.P.D."/>
            <person name="Feitosa A.M.T."/>
            <person name="Popin R."/>
            <person name="Sivonen K."/>
            <person name="Fiore M.F."/>
        </authorList>
    </citation>
    <scope>NUCLEOTIDE SEQUENCE [LARGE SCALE GENOMIC DNA]</scope>
    <source>
        <strain evidence="13 14">CCIBt3594</strain>
    </source>
</reference>
<comment type="function">
    <text evidence="10">Promotes RNA polymerase assembly. Latches the N- and C-terminal regions of the beta' subunit thereby facilitating its interaction with the beta and alpha subunits.</text>
</comment>
<keyword evidence="4 10" id="KW-0240">DNA-directed RNA polymerase</keyword>
<keyword evidence="6 10" id="KW-0548">Nucleotidyltransferase</keyword>
<dbReference type="GO" id="GO:0003899">
    <property type="term" value="F:DNA-directed RNA polymerase activity"/>
    <property type="evidence" value="ECO:0007669"/>
    <property type="project" value="UniProtKB-UniRule"/>
</dbReference>
<sequence>MENHHFEYDSSFVCDCSDKLLTQSDNRYSLVMKVARRARQIKHESDRLDPHYLSDPLNKPVIAAIIEMADELDDSLYLQEDNVETFTLQNNVKTPIQQQTVQHKPKSSTQLSLAKTNKQKPDKSLNTKEIQLNQFKGEIGKNPQLLSFKEKSNLELWEELINWINEAICELDLEAAENSVERLITRSSDRTPFEIAHILMVHKSLQAAGVDVVRGIPFIDTLIETYMGISLPSLAKLAAEMVYQIAIIYNWESLNLNVTNVEIQILLAFAATLLGENAIDSGIAWLKMGKLESMCISAGAKAFMIYAIGETACLYYENRTRNLAEDSQNYLDDIHTERDMIYAIEEEIEEYFRPDYIDYTLLSQYLSNQQWKQADQETKNIIYKLIGQNEGSVNYQSLSKVSSDDLMAVDKLWLKYSDNHFGFSVQKSIYWTSKNNIGNFGEAIGWRGKAGNFNGAFGWIEYSDINFSLYAPIGHLPAFWLDIKDSFSINLGHQLNNSFKAILERNDWCREQIHFKTISESVDKFLDNIDKSYT</sequence>
<organism evidence="13 14">
    <name type="scientific">Pannus brasiliensis CCIBt3594</name>
    <dbReference type="NCBI Taxonomy" id="1427578"/>
    <lineage>
        <taxon>Bacteria</taxon>
        <taxon>Bacillati</taxon>
        <taxon>Cyanobacteriota</taxon>
        <taxon>Cyanophyceae</taxon>
        <taxon>Oscillatoriophycideae</taxon>
        <taxon>Chroococcales</taxon>
        <taxon>Microcystaceae</taxon>
        <taxon>Pannus</taxon>
    </lineage>
</organism>
<accession>A0AAW9QZR8</accession>
<dbReference type="PANTHER" id="PTHR34800:SF1">
    <property type="entry name" value="TETRAPYRROLE-BINDING PROTEIN, CHLOROPLASTIC"/>
    <property type="match status" value="1"/>
</dbReference>
<dbReference type="AlphaFoldDB" id="A0AAW9QZR8"/>
<evidence type="ECO:0000313" key="14">
    <source>
        <dbReference type="Proteomes" id="UP001328733"/>
    </source>
</evidence>
<evidence type="ECO:0000256" key="3">
    <source>
        <dbReference type="ARBA" id="ARBA00013725"/>
    </source>
</evidence>
<dbReference type="CDD" id="cd16383">
    <property type="entry name" value="GUN4"/>
    <property type="match status" value="1"/>
</dbReference>
<dbReference type="InterPro" id="IPR036161">
    <property type="entry name" value="RPB6/omega-like_sf"/>
</dbReference>
<comment type="catalytic activity">
    <reaction evidence="9 10">
        <text>RNA(n) + a ribonucleoside 5'-triphosphate = RNA(n+1) + diphosphate</text>
        <dbReference type="Rhea" id="RHEA:21248"/>
        <dbReference type="Rhea" id="RHEA-COMP:14527"/>
        <dbReference type="Rhea" id="RHEA-COMP:17342"/>
        <dbReference type="ChEBI" id="CHEBI:33019"/>
        <dbReference type="ChEBI" id="CHEBI:61557"/>
        <dbReference type="ChEBI" id="CHEBI:140395"/>
        <dbReference type="EC" id="2.7.7.6"/>
    </reaction>
</comment>
<dbReference type="Gene3D" id="3.90.940.10">
    <property type="match status" value="1"/>
</dbReference>
<dbReference type="GO" id="GO:0006351">
    <property type="term" value="P:DNA-templated transcription"/>
    <property type="evidence" value="ECO:0007669"/>
    <property type="project" value="UniProtKB-UniRule"/>
</dbReference>
<gene>
    <name evidence="10" type="primary">rpoZ</name>
    <name evidence="13" type="ORF">V0288_23130</name>
</gene>
<dbReference type="RefSeq" id="WP_332867512.1">
    <property type="nucleotide sequence ID" value="NZ_JBAFSM010000071.1"/>
</dbReference>
<dbReference type="SMART" id="SM01409">
    <property type="entry name" value="RNA_pol_Rpb6"/>
    <property type="match status" value="1"/>
</dbReference>
<feature type="domain" description="GUN4-like" evidence="12">
    <location>
        <begin position="356"/>
        <end position="478"/>
    </location>
</feature>
<dbReference type="InterPro" id="IPR008629">
    <property type="entry name" value="GUN4-like"/>
</dbReference>
<dbReference type="InterPro" id="IPR003716">
    <property type="entry name" value="DNA-dir_RNA_pol_omega"/>
</dbReference>
<protein>
    <recommendedName>
        <fullName evidence="3 10">DNA-directed RNA polymerase subunit omega</fullName>
        <shortName evidence="10">RNAP omega subunit</shortName>
        <ecNumber evidence="2 10">2.7.7.6</ecNumber>
    </recommendedName>
    <alternativeName>
        <fullName evidence="10">RNA polymerase omega subunit</fullName>
    </alternativeName>
    <alternativeName>
        <fullName evidence="8 10">Transcriptase subunit omega</fullName>
    </alternativeName>
</protein>